<dbReference type="InterPro" id="IPR011009">
    <property type="entry name" value="Kinase-like_dom_sf"/>
</dbReference>
<dbReference type="InterPro" id="IPR017441">
    <property type="entry name" value="Protein_kinase_ATP_BS"/>
</dbReference>
<evidence type="ECO:0000256" key="2">
    <source>
        <dbReference type="ARBA" id="ARBA00022527"/>
    </source>
</evidence>
<evidence type="ECO:0000259" key="14">
    <source>
        <dbReference type="PROSITE" id="PS50011"/>
    </source>
</evidence>
<dbReference type="Gene3D" id="1.10.510.10">
    <property type="entry name" value="Transferase(Phosphotransferase) domain 1"/>
    <property type="match status" value="1"/>
</dbReference>
<sequence>MNFSSRVYNQSAICYSESLGQHIHKLSFEERDSPKKKRDGRISTTKEWVLRSFCTKSKASENNDNSAASAALNQHDHSVPSVAVEQKGKQPENNVLDRREGEPAVFFRQSVIDSHADKFKFCLVGKFSGSRPSLALIREWVGKEWKLTGECSVTLLDSSHVFLRLENQADMLYVWTKRMWFIGGHLMKVLKWTPCFRPSEGEPSLAAIWVSLPLLPLVFFQEDLLFSIASAIGNCKVFTMDEPTRKLTRTNVARVCMEVDLVKELPKRVWIGIGDGGFWQEIQYEKLPSYCKICKLQGHSVQKCKAHGDDRSQEKDKNSTLSGLKYERSKSKRSGSQVQFSLGERDGISPRSQNRDESINGSRKEAGSSCLRSALTQSKGETSCVSNTDHPQSTSQDNFPANGSDAVSRDELEIKEEEYLHEIGAEKVEITEEINPADDCPSEDANDRDIDKGKIIEKEQEELETVSLKNFEKKASKEGDHVNAEIGKRVLGSLLKDEDKEVLSPIISKGSNKSPERGSPSTAARRGVSSKRAFFFWDRKAKRNQTNESSPDQSNGRSSLTEFKYAEVKKMTGSFGSLLGRGGFGTVYKGELPDGRPVAVKVVRFCSARAEEEFVSEVTIIKRTRHPNIVKLLGYSLEGSNGALVYEFAPNGPLDKYIHGHSDDPSKFETLLRIATGVARGLEYLHSGFNIPIVHFDIKPSNILLDESFVPKIGDFGLATPWDLKKSSSTSRVRGTKGYVAPELLHGKFSNKLDVYSYGVMLLEMVVRKKPIDTGAENISGKYLLEWVYGNASREAETGLGRIAGFAEEEGARKLILVGLWCVQAMPVDRPSMSKVLEMLEGETGDLKMPPNPFSSGFFRDIEGREDVASDTK</sequence>
<dbReference type="AlphaFoldDB" id="A0AAV7E662"/>
<evidence type="ECO:0000256" key="9">
    <source>
        <dbReference type="ARBA" id="ARBA00022989"/>
    </source>
</evidence>
<keyword evidence="3" id="KW-0808">Transferase</keyword>
<keyword evidence="4" id="KW-0812">Transmembrane</keyword>
<accession>A0AAV7E662</accession>
<evidence type="ECO:0000256" key="4">
    <source>
        <dbReference type="ARBA" id="ARBA00022692"/>
    </source>
</evidence>
<dbReference type="SUPFAM" id="SSF56112">
    <property type="entry name" value="Protein kinase-like (PK-like)"/>
    <property type="match status" value="1"/>
</dbReference>
<feature type="compositionally biased region" description="Polar residues" evidence="13">
    <location>
        <begin position="370"/>
        <end position="401"/>
    </location>
</feature>
<comment type="subcellular location">
    <subcellularLocation>
        <location evidence="1">Membrane</location>
        <topology evidence="1">Single-pass type I membrane protein</topology>
    </subcellularLocation>
</comment>
<keyword evidence="7" id="KW-0418">Kinase</keyword>
<feature type="compositionally biased region" description="Acidic residues" evidence="13">
    <location>
        <begin position="431"/>
        <end position="444"/>
    </location>
</feature>
<evidence type="ECO:0000256" key="5">
    <source>
        <dbReference type="ARBA" id="ARBA00022729"/>
    </source>
</evidence>
<feature type="region of interest" description="Disordered" evidence="13">
    <location>
        <begin position="305"/>
        <end position="407"/>
    </location>
</feature>
<dbReference type="InterPro" id="IPR000719">
    <property type="entry name" value="Prot_kinase_dom"/>
</dbReference>
<feature type="binding site" evidence="12">
    <location>
        <position position="601"/>
    </location>
    <ligand>
        <name>ATP</name>
        <dbReference type="ChEBI" id="CHEBI:30616"/>
    </ligand>
</feature>
<feature type="compositionally biased region" description="Low complexity" evidence="13">
    <location>
        <begin position="60"/>
        <end position="73"/>
    </location>
</feature>
<dbReference type="SMART" id="SM00220">
    <property type="entry name" value="S_TKc"/>
    <property type="match status" value="1"/>
</dbReference>
<evidence type="ECO:0000256" key="7">
    <source>
        <dbReference type="ARBA" id="ARBA00022777"/>
    </source>
</evidence>
<evidence type="ECO:0000256" key="3">
    <source>
        <dbReference type="ARBA" id="ARBA00022679"/>
    </source>
</evidence>
<evidence type="ECO:0000256" key="1">
    <source>
        <dbReference type="ARBA" id="ARBA00004479"/>
    </source>
</evidence>
<evidence type="ECO:0000313" key="16">
    <source>
        <dbReference type="Proteomes" id="UP000825729"/>
    </source>
</evidence>
<feature type="compositionally biased region" description="Basic and acidic residues" evidence="13">
    <location>
        <begin position="306"/>
        <end position="318"/>
    </location>
</feature>
<keyword evidence="8 12" id="KW-0067">ATP-binding</keyword>
<keyword evidence="6 12" id="KW-0547">Nucleotide-binding</keyword>
<dbReference type="Proteomes" id="UP000825729">
    <property type="component" value="Unassembled WGS sequence"/>
</dbReference>
<dbReference type="PROSITE" id="PS00107">
    <property type="entry name" value="PROTEIN_KINASE_ATP"/>
    <property type="match status" value="1"/>
</dbReference>
<feature type="region of interest" description="Disordered" evidence="13">
    <location>
        <begin position="426"/>
        <end position="449"/>
    </location>
</feature>
<keyword evidence="16" id="KW-1185">Reference proteome</keyword>
<dbReference type="GO" id="GO:0016020">
    <property type="term" value="C:membrane"/>
    <property type="evidence" value="ECO:0007669"/>
    <property type="project" value="UniProtKB-SubCell"/>
</dbReference>
<dbReference type="GO" id="GO:0004674">
    <property type="term" value="F:protein serine/threonine kinase activity"/>
    <property type="evidence" value="ECO:0007669"/>
    <property type="project" value="UniProtKB-KW"/>
</dbReference>
<evidence type="ECO:0000313" key="15">
    <source>
        <dbReference type="EMBL" id="KAG9444330.1"/>
    </source>
</evidence>
<dbReference type="GO" id="GO:0005524">
    <property type="term" value="F:ATP binding"/>
    <property type="evidence" value="ECO:0007669"/>
    <property type="project" value="UniProtKB-UniRule"/>
</dbReference>
<evidence type="ECO:0000256" key="11">
    <source>
        <dbReference type="ARBA" id="ARBA00023180"/>
    </source>
</evidence>
<dbReference type="EMBL" id="JAINDJ010000006">
    <property type="protein sequence ID" value="KAG9444330.1"/>
    <property type="molecule type" value="Genomic_DNA"/>
</dbReference>
<keyword evidence="2" id="KW-0723">Serine/threonine-protein kinase</keyword>
<evidence type="ECO:0000256" key="6">
    <source>
        <dbReference type="ARBA" id="ARBA00022741"/>
    </source>
</evidence>
<dbReference type="InterPro" id="IPR025558">
    <property type="entry name" value="DUF4283"/>
</dbReference>
<keyword evidence="10" id="KW-0472">Membrane</keyword>
<dbReference type="InterPro" id="IPR008271">
    <property type="entry name" value="Ser/Thr_kinase_AS"/>
</dbReference>
<name>A0AAV7E662_ARIFI</name>
<keyword evidence="11" id="KW-0325">Glycoprotein</keyword>
<dbReference type="Pfam" id="PF00069">
    <property type="entry name" value="Pkinase"/>
    <property type="match status" value="1"/>
</dbReference>
<dbReference type="PROSITE" id="PS00108">
    <property type="entry name" value="PROTEIN_KINASE_ST"/>
    <property type="match status" value="1"/>
</dbReference>
<evidence type="ECO:0000256" key="8">
    <source>
        <dbReference type="ARBA" id="ARBA00022840"/>
    </source>
</evidence>
<keyword evidence="9" id="KW-1133">Transmembrane helix</keyword>
<evidence type="ECO:0000256" key="10">
    <source>
        <dbReference type="ARBA" id="ARBA00023136"/>
    </source>
</evidence>
<reference evidence="15 16" key="1">
    <citation type="submission" date="2021-07" db="EMBL/GenBank/DDBJ databases">
        <title>The Aristolochia fimbriata genome: insights into angiosperm evolution, floral development and chemical biosynthesis.</title>
        <authorList>
            <person name="Jiao Y."/>
        </authorList>
    </citation>
    <scope>NUCLEOTIDE SEQUENCE [LARGE SCALE GENOMIC DNA]</scope>
    <source>
        <strain evidence="15">IBCAS-2021</strain>
        <tissue evidence="15">Leaf</tissue>
    </source>
</reference>
<dbReference type="CDD" id="cd14066">
    <property type="entry name" value="STKc_IRAK"/>
    <property type="match status" value="1"/>
</dbReference>
<feature type="region of interest" description="Disordered" evidence="13">
    <location>
        <begin position="505"/>
        <end position="527"/>
    </location>
</feature>
<dbReference type="PANTHER" id="PTHR27009">
    <property type="entry name" value="RUST RESISTANCE KINASE LR10-RELATED"/>
    <property type="match status" value="1"/>
</dbReference>
<keyword evidence="5" id="KW-0732">Signal</keyword>
<dbReference type="PROSITE" id="PS50011">
    <property type="entry name" value="PROTEIN_KINASE_DOM"/>
    <property type="match status" value="1"/>
</dbReference>
<dbReference type="InterPro" id="IPR045874">
    <property type="entry name" value="LRK10/LRL21-25-like"/>
</dbReference>
<feature type="compositionally biased region" description="Basic and acidic residues" evidence="13">
    <location>
        <begin position="86"/>
        <end position="95"/>
    </location>
</feature>
<feature type="domain" description="Protein kinase" evidence="14">
    <location>
        <begin position="573"/>
        <end position="855"/>
    </location>
</feature>
<dbReference type="Pfam" id="PF14111">
    <property type="entry name" value="DUF4283"/>
    <property type="match status" value="1"/>
</dbReference>
<feature type="region of interest" description="Disordered" evidence="13">
    <location>
        <begin position="59"/>
        <end position="95"/>
    </location>
</feature>
<organism evidence="15 16">
    <name type="scientific">Aristolochia fimbriata</name>
    <name type="common">White veined hardy Dutchman's pipe vine</name>
    <dbReference type="NCBI Taxonomy" id="158543"/>
    <lineage>
        <taxon>Eukaryota</taxon>
        <taxon>Viridiplantae</taxon>
        <taxon>Streptophyta</taxon>
        <taxon>Embryophyta</taxon>
        <taxon>Tracheophyta</taxon>
        <taxon>Spermatophyta</taxon>
        <taxon>Magnoliopsida</taxon>
        <taxon>Magnoliidae</taxon>
        <taxon>Piperales</taxon>
        <taxon>Aristolochiaceae</taxon>
        <taxon>Aristolochia</taxon>
    </lineage>
</organism>
<feature type="compositionally biased region" description="Basic and acidic residues" evidence="13">
    <location>
        <begin position="343"/>
        <end position="366"/>
    </location>
</feature>
<gene>
    <name evidence="15" type="ORF">H6P81_015670</name>
</gene>
<comment type="caution">
    <text evidence="15">The sequence shown here is derived from an EMBL/GenBank/DDBJ whole genome shotgun (WGS) entry which is preliminary data.</text>
</comment>
<evidence type="ECO:0000256" key="13">
    <source>
        <dbReference type="SAM" id="MobiDB-lite"/>
    </source>
</evidence>
<proteinExistence type="predicted"/>
<evidence type="ECO:0000256" key="12">
    <source>
        <dbReference type="PROSITE-ProRule" id="PRU10141"/>
    </source>
</evidence>
<dbReference type="Gene3D" id="3.30.200.20">
    <property type="entry name" value="Phosphorylase Kinase, domain 1"/>
    <property type="match status" value="1"/>
</dbReference>
<protein>
    <recommendedName>
        <fullName evidence="14">Protein kinase domain-containing protein</fullName>
    </recommendedName>
</protein>